<organism evidence="6 7">
    <name type="scientific">Symbiodinium microadriaticum</name>
    <name type="common">Dinoflagellate</name>
    <name type="synonym">Zooxanthella microadriatica</name>
    <dbReference type="NCBI Taxonomy" id="2951"/>
    <lineage>
        <taxon>Eukaryota</taxon>
        <taxon>Sar</taxon>
        <taxon>Alveolata</taxon>
        <taxon>Dinophyceae</taxon>
        <taxon>Suessiales</taxon>
        <taxon>Symbiodiniaceae</taxon>
        <taxon>Symbiodinium</taxon>
    </lineage>
</organism>
<dbReference type="Gene3D" id="1.25.40.10">
    <property type="entry name" value="Tetratricopeptide repeat domain"/>
    <property type="match status" value="2"/>
</dbReference>
<feature type="repeat" description="PPR" evidence="2">
    <location>
        <begin position="450"/>
        <end position="484"/>
    </location>
</feature>
<dbReference type="Pfam" id="PF01535">
    <property type="entry name" value="PPR"/>
    <property type="match status" value="1"/>
</dbReference>
<dbReference type="Pfam" id="PF13041">
    <property type="entry name" value="PPR_2"/>
    <property type="match status" value="1"/>
</dbReference>
<feature type="region of interest" description="Disordered" evidence="3">
    <location>
        <begin position="918"/>
        <end position="963"/>
    </location>
</feature>
<feature type="repeat" description="PPR" evidence="2">
    <location>
        <begin position="525"/>
        <end position="559"/>
    </location>
</feature>
<feature type="repeat" description="PPR" evidence="2">
    <location>
        <begin position="560"/>
        <end position="594"/>
    </location>
</feature>
<name>A0A1Q9DT59_SYMMI</name>
<evidence type="ECO:0000313" key="6">
    <source>
        <dbReference type="EMBL" id="OLP98366.1"/>
    </source>
</evidence>
<dbReference type="InterPro" id="IPR011990">
    <property type="entry name" value="TPR-like_helical_dom_sf"/>
</dbReference>
<accession>A0A1Q9DT59</accession>
<evidence type="ECO:0000256" key="2">
    <source>
        <dbReference type="PROSITE-ProRule" id="PRU00708"/>
    </source>
</evidence>
<evidence type="ECO:0000256" key="3">
    <source>
        <dbReference type="SAM" id="MobiDB-lite"/>
    </source>
</evidence>
<feature type="domain" description="PROP1-like PPR" evidence="5">
    <location>
        <begin position="543"/>
        <end position="655"/>
    </location>
</feature>
<feature type="chain" id="PRO_5012028285" evidence="4">
    <location>
        <begin position="26"/>
        <end position="983"/>
    </location>
</feature>
<evidence type="ECO:0000256" key="4">
    <source>
        <dbReference type="SAM" id="SignalP"/>
    </source>
</evidence>
<gene>
    <name evidence="6" type="ORF">AK812_SmicGene19201</name>
</gene>
<dbReference type="Proteomes" id="UP000186817">
    <property type="component" value="Unassembled WGS sequence"/>
</dbReference>
<feature type="region of interest" description="Disordered" evidence="3">
    <location>
        <begin position="60"/>
        <end position="84"/>
    </location>
</feature>
<comment type="caution">
    <text evidence="6">The sequence shown here is derived from an EMBL/GenBank/DDBJ whole genome shotgun (WGS) entry which is preliminary data.</text>
</comment>
<dbReference type="OrthoDB" id="432941at2759"/>
<keyword evidence="7" id="KW-1185">Reference proteome</keyword>
<dbReference type="InterPro" id="IPR002885">
    <property type="entry name" value="PPR_rpt"/>
</dbReference>
<dbReference type="Pfam" id="PF17177">
    <property type="entry name" value="PPR_long"/>
    <property type="match status" value="1"/>
</dbReference>
<dbReference type="NCBIfam" id="TIGR00756">
    <property type="entry name" value="PPR"/>
    <property type="match status" value="2"/>
</dbReference>
<keyword evidence="4" id="KW-0732">Signal</keyword>
<dbReference type="AlphaFoldDB" id="A0A1Q9DT59"/>
<evidence type="ECO:0000313" key="7">
    <source>
        <dbReference type="Proteomes" id="UP000186817"/>
    </source>
</evidence>
<dbReference type="InterPro" id="IPR033443">
    <property type="entry name" value="PROP1-like_PPR_dom"/>
</dbReference>
<sequence length="983" mass="108318">MMSVRAVAFAVLMALLAFCLQGCSEDSTDTAAVTTTMADNMTTVTTTTTTMDDNVTTTTMDANTTTTTEDDNTTNTSIGRTKTAAHRHEAENLINIRQHSLSEVQKQRDPEWVPERALLLAALLALMRNMARHRERGRRSFAAEVVQRLTFRQCLVSRKSGEGSPDGYVVAEAARTSPILQMLQQKPDPEITPEFTGQHLARRGILMIRHEQPTAEPEHGLLVYPRTREARNPTYQDDQQHHGEGDAELRLGSTFGTSQDAMARCVAVTAYGPHTDAGSTQAEGLEKELPSQVAGRMAERHHVPERRRSPLALPLAVTCTAAVVAENFTADVALSVCRIRAQRGVSFEAAQLKRQERESLKVSRDFARAHDLRTLRPTAEGAASVEVRKATSQIDRLVKARRFEEAWQLFGTLDKEGEVQYCVGLNLCAKAGWTEEAQALWADMKHDWKSVVAYTTMIKMYADTKRVHQAEQLFEEMQLNGISPNLITYNTMITAYGAVSMAEKARETFDSIPEAVVAEANPSSRESSYAGVMWAYARLGDYASVRELFMDMTSKGVQPNRNHFNALIISCAKDGLAETARSVFEMLPHYNIQPECDTWTGLLSCHRRDPSQCRKILEEMRSSGVQPSGLTYQELLRAYIYAGDGPSAREMLDDMEKFGPWQGTHVAGLAKLLDVQAFAAPGMRKRRHGSIPVLAAFLAPWHRQHSSTAPFPQQSNSMARATSVVLFIVTACFAFAFVPAPGPISAPRRMTARASEATEASSSEVDWNPSWASPVLALVACALFAGAQAGYANPSTSRLGKVDFVTNPPVPPAVLEEKQMTKVKLAAAPSRMEIAEKVRQQEMEYMKSTYVPGGPKPVRIAMCAPAPYGRIGGRPIIPNPEAEKFPAGVPRDEDGFPVITLREQYETNVTMYVEGLGPFPGPPPDFSSDWDYIPPDPEDEDFDPNAPLPPPPEEPPEELMKLQPADAIVWPEVTTRKVAAGPE</sequence>
<evidence type="ECO:0000256" key="1">
    <source>
        <dbReference type="ARBA" id="ARBA00022737"/>
    </source>
</evidence>
<dbReference type="PROSITE" id="PS51375">
    <property type="entry name" value="PPR"/>
    <property type="match status" value="3"/>
</dbReference>
<evidence type="ECO:0000259" key="5">
    <source>
        <dbReference type="Pfam" id="PF17177"/>
    </source>
</evidence>
<feature type="signal peptide" evidence="4">
    <location>
        <begin position="1"/>
        <end position="25"/>
    </location>
</feature>
<proteinExistence type="predicted"/>
<dbReference type="EMBL" id="LSRX01000399">
    <property type="protein sequence ID" value="OLP98366.1"/>
    <property type="molecule type" value="Genomic_DNA"/>
</dbReference>
<keyword evidence="1" id="KW-0677">Repeat</keyword>
<dbReference type="PANTHER" id="PTHR47447:SF17">
    <property type="entry name" value="OS12G0638900 PROTEIN"/>
    <property type="match status" value="1"/>
</dbReference>
<protein>
    <submittedName>
        <fullName evidence="6">Pentatricopeptide repeat-containing protein, mitochondrial</fullName>
    </submittedName>
</protein>
<dbReference type="PANTHER" id="PTHR47447">
    <property type="entry name" value="OS03G0856100 PROTEIN"/>
    <property type="match status" value="1"/>
</dbReference>
<reference evidence="6 7" key="1">
    <citation type="submission" date="2016-02" db="EMBL/GenBank/DDBJ databases">
        <title>Genome analysis of coral dinoflagellate symbionts highlights evolutionary adaptations to a symbiotic lifestyle.</title>
        <authorList>
            <person name="Aranda M."/>
            <person name="Li Y."/>
            <person name="Liew Y.J."/>
            <person name="Baumgarten S."/>
            <person name="Simakov O."/>
            <person name="Wilson M."/>
            <person name="Piel J."/>
            <person name="Ashoor H."/>
            <person name="Bougouffa S."/>
            <person name="Bajic V.B."/>
            <person name="Ryu T."/>
            <person name="Ravasi T."/>
            <person name="Bayer T."/>
            <person name="Micklem G."/>
            <person name="Kim H."/>
            <person name="Bhak J."/>
            <person name="Lajeunesse T.C."/>
            <person name="Voolstra C.R."/>
        </authorList>
    </citation>
    <scope>NUCLEOTIDE SEQUENCE [LARGE SCALE GENOMIC DNA]</scope>
    <source>
        <strain evidence="6 7">CCMP2467</strain>
    </source>
</reference>